<protein>
    <submittedName>
        <fullName evidence="1">Uncharacterized protein</fullName>
    </submittedName>
</protein>
<proteinExistence type="predicted"/>
<dbReference type="AlphaFoldDB" id="A0A9D2RHG2"/>
<feature type="non-terminal residue" evidence="1">
    <location>
        <position position="1"/>
    </location>
</feature>
<sequence length="139" mass="15352">QVSQEVNGQKVPVEGGFDLDLLGIFGYQQGVSQVGQQYPSQAFQVKAGKALQPFTVRTTTRTVEAKAPLQTVQGKQQCWPIRYDRHIGASQVSVKGLKIGTPEIRGEVTDWYCPDSRLVMRQDSTQNGVPSYIEVQAVK</sequence>
<comment type="caution">
    <text evidence="1">The sequence shown here is derived from an EMBL/GenBank/DDBJ whole genome shotgun (WGS) entry which is preliminary data.</text>
</comment>
<evidence type="ECO:0000313" key="2">
    <source>
        <dbReference type="Proteomes" id="UP000823889"/>
    </source>
</evidence>
<accession>A0A9D2RHG2</accession>
<reference evidence="1" key="1">
    <citation type="journal article" date="2021" name="PeerJ">
        <title>Extensive microbial diversity within the chicken gut microbiome revealed by metagenomics and culture.</title>
        <authorList>
            <person name="Gilroy R."/>
            <person name="Ravi A."/>
            <person name="Getino M."/>
            <person name="Pursley I."/>
            <person name="Horton D.L."/>
            <person name="Alikhan N.F."/>
            <person name="Baker D."/>
            <person name="Gharbi K."/>
            <person name="Hall N."/>
            <person name="Watson M."/>
            <person name="Adriaenssens E.M."/>
            <person name="Foster-Nyarko E."/>
            <person name="Jarju S."/>
            <person name="Secka A."/>
            <person name="Antonio M."/>
            <person name="Oren A."/>
            <person name="Chaudhuri R.R."/>
            <person name="La Ragione R."/>
            <person name="Hildebrand F."/>
            <person name="Pallen M.J."/>
        </authorList>
    </citation>
    <scope>NUCLEOTIDE SEQUENCE</scope>
    <source>
        <strain evidence="1">9264</strain>
    </source>
</reference>
<gene>
    <name evidence="1" type="ORF">H9906_00440</name>
</gene>
<evidence type="ECO:0000313" key="1">
    <source>
        <dbReference type="EMBL" id="HJD43481.1"/>
    </source>
</evidence>
<dbReference type="Proteomes" id="UP000823889">
    <property type="component" value="Unassembled WGS sequence"/>
</dbReference>
<reference evidence="1" key="2">
    <citation type="submission" date="2021-04" db="EMBL/GenBank/DDBJ databases">
        <authorList>
            <person name="Gilroy R."/>
        </authorList>
    </citation>
    <scope>NUCLEOTIDE SEQUENCE</scope>
    <source>
        <strain evidence="1">9264</strain>
    </source>
</reference>
<dbReference type="Gene3D" id="2.40.360.20">
    <property type="match status" value="1"/>
</dbReference>
<name>A0A9D2RHG2_9BURK</name>
<dbReference type="EMBL" id="DWUQ01000008">
    <property type="protein sequence ID" value="HJD43481.1"/>
    <property type="molecule type" value="Genomic_DNA"/>
</dbReference>
<organism evidence="1 2">
    <name type="scientific">Candidatus Paenalcaligenes intestinipullorum</name>
    <dbReference type="NCBI Taxonomy" id="2838718"/>
    <lineage>
        <taxon>Bacteria</taxon>
        <taxon>Pseudomonadati</taxon>
        <taxon>Pseudomonadota</taxon>
        <taxon>Betaproteobacteria</taxon>
        <taxon>Burkholderiales</taxon>
        <taxon>Alcaligenaceae</taxon>
        <taxon>Paenalcaligenes</taxon>
    </lineage>
</organism>